<reference evidence="3" key="1">
    <citation type="submission" date="2016-08" db="EMBL/GenBank/DDBJ databases">
        <title>VSG repertoire of Trypanosoma brucei EATRO 1125.</title>
        <authorList>
            <person name="Cross G.A."/>
        </authorList>
    </citation>
    <scope>NUCLEOTIDE SEQUENCE</scope>
    <source>
        <strain evidence="3">EATRO 1125</strain>
    </source>
</reference>
<protein>
    <submittedName>
        <fullName evidence="3">Variant surface glycoprotein 1125.5219</fullName>
    </submittedName>
</protein>
<dbReference type="AlphaFoldDB" id="A0A1J0RBV5"/>
<feature type="coiled-coil region" evidence="1">
    <location>
        <begin position="82"/>
        <end position="127"/>
    </location>
</feature>
<proteinExistence type="predicted"/>
<evidence type="ECO:0000313" key="3">
    <source>
        <dbReference type="EMBL" id="APD75345.1"/>
    </source>
</evidence>
<keyword evidence="1" id="KW-0175">Coiled coil</keyword>
<dbReference type="VEuPathDB" id="TriTrypDB:Tb427_000151500"/>
<name>A0A1J0RBV5_9TRYP</name>
<dbReference type="EMBL" id="KX701389">
    <property type="protein sequence ID" value="APD75345.1"/>
    <property type="molecule type" value="Genomic_DNA"/>
</dbReference>
<feature type="signal peptide" evidence="2">
    <location>
        <begin position="1"/>
        <end position="19"/>
    </location>
</feature>
<keyword evidence="2" id="KW-0732">Signal</keyword>
<organism evidence="3">
    <name type="scientific">Trypanosoma brucei</name>
    <dbReference type="NCBI Taxonomy" id="5691"/>
    <lineage>
        <taxon>Eukaryota</taxon>
        <taxon>Discoba</taxon>
        <taxon>Euglenozoa</taxon>
        <taxon>Kinetoplastea</taxon>
        <taxon>Metakinetoplastina</taxon>
        <taxon>Trypanosomatida</taxon>
        <taxon>Trypanosomatidae</taxon>
        <taxon>Trypanosoma</taxon>
    </lineage>
</organism>
<sequence length="348" mass="36750">MFLQLGAVVVVTITLFATGSNDPAAEAITTVCEEEYYLRETSQHLSNVLQPLRGEQERLSAAARTYRLAAAAAPACEPRCLISALEQLAKAKYRENEKAIENNGPKLDATIKQIKKHRQELRTLLEVETITLVAASGSTHTKAGGGASNPALTLQVKAPAALSCTPVAEDDTPNLGDSKPNPAKLHSIRIPTSKQISDAFKNLQLAITTAGSCTGQDSTTGSLQEVLTGCGFASAGVVLAFQAAAGKGIKQGAPKKLFKADQPGGECHEEIKAAQPEGDAANYFARLLCEALQVNPTVQRMPELSGTTLADEPTVQTVIAGCMPAYANLLNPTKEPENKDLKAYIKAA</sequence>
<accession>A0A1J0RBV5</accession>
<evidence type="ECO:0000256" key="1">
    <source>
        <dbReference type="SAM" id="Coils"/>
    </source>
</evidence>
<feature type="chain" id="PRO_5012430153" evidence="2">
    <location>
        <begin position="20"/>
        <end position="348"/>
    </location>
</feature>
<evidence type="ECO:0000256" key="2">
    <source>
        <dbReference type="SAM" id="SignalP"/>
    </source>
</evidence>